<evidence type="ECO:0000256" key="3">
    <source>
        <dbReference type="ARBA" id="ARBA00022982"/>
    </source>
</evidence>
<dbReference type="SUPFAM" id="SSF49503">
    <property type="entry name" value="Cupredoxins"/>
    <property type="match status" value="1"/>
</dbReference>
<dbReference type="InterPro" id="IPR008972">
    <property type="entry name" value="Cupredoxin"/>
</dbReference>
<organism evidence="7 8">
    <name type="scientific">Marisediminitalea aggregata</name>
    <dbReference type="NCBI Taxonomy" id="634436"/>
    <lineage>
        <taxon>Bacteria</taxon>
        <taxon>Pseudomonadati</taxon>
        <taxon>Pseudomonadota</taxon>
        <taxon>Gammaproteobacteria</taxon>
        <taxon>Alteromonadales</taxon>
        <taxon>Alteromonadaceae</taxon>
        <taxon>Marisediminitalea</taxon>
    </lineage>
</organism>
<dbReference type="AlphaFoldDB" id="A0A1M5NRA2"/>
<dbReference type="Gene3D" id="2.60.40.420">
    <property type="entry name" value="Cupredoxins - blue copper proteins"/>
    <property type="match status" value="1"/>
</dbReference>
<keyword evidence="5" id="KW-0574">Periplasm</keyword>
<comment type="function">
    <text evidence="5">Transfers electrons from cytochrome c551 to cytochrome oxidase.</text>
</comment>
<gene>
    <name evidence="7" type="ORF">SAMN05216361_3327</name>
</gene>
<dbReference type="NCBIfam" id="TIGR02695">
    <property type="entry name" value="azurin"/>
    <property type="match status" value="1"/>
</dbReference>
<dbReference type="Pfam" id="PF00127">
    <property type="entry name" value="Copper-bind"/>
    <property type="match status" value="1"/>
</dbReference>
<evidence type="ECO:0000256" key="5">
    <source>
        <dbReference type="RuleBase" id="RU363017"/>
    </source>
</evidence>
<evidence type="ECO:0000259" key="6">
    <source>
        <dbReference type="Pfam" id="PF00127"/>
    </source>
</evidence>
<keyword evidence="3 5" id="KW-0249">Electron transport</keyword>
<dbReference type="GO" id="GO:0042597">
    <property type="term" value="C:periplasmic space"/>
    <property type="evidence" value="ECO:0007669"/>
    <property type="project" value="UniProtKB-SubCell"/>
</dbReference>
<dbReference type="PANTHER" id="PTHR38439:SF2">
    <property type="entry name" value="OUTER MEMBRANE PROTEIN H.8"/>
    <property type="match status" value="1"/>
</dbReference>
<dbReference type="InterPro" id="IPR000923">
    <property type="entry name" value="BlueCu_1"/>
</dbReference>
<dbReference type="Proteomes" id="UP000184520">
    <property type="component" value="Unassembled WGS sequence"/>
</dbReference>
<dbReference type="RefSeq" id="WP_073324278.1">
    <property type="nucleotide sequence ID" value="NZ_FQWD01000005.1"/>
</dbReference>
<evidence type="ECO:0000256" key="1">
    <source>
        <dbReference type="ARBA" id="ARBA00022448"/>
    </source>
</evidence>
<name>A0A1M5NRA2_9ALTE</name>
<dbReference type="InterPro" id="IPR014068">
    <property type="entry name" value="Azurin"/>
</dbReference>
<dbReference type="STRING" id="634436.SAMN05216361_3327"/>
<dbReference type="GO" id="GO:0009055">
    <property type="term" value="F:electron transfer activity"/>
    <property type="evidence" value="ECO:0007669"/>
    <property type="project" value="InterPro"/>
</dbReference>
<keyword evidence="2 5" id="KW-0479">Metal-binding</keyword>
<comment type="subcellular location">
    <subcellularLocation>
        <location evidence="5">Periplasm</location>
    </subcellularLocation>
</comment>
<protein>
    <recommendedName>
        <fullName evidence="5">Azurin</fullName>
    </recommendedName>
</protein>
<evidence type="ECO:0000313" key="7">
    <source>
        <dbReference type="EMBL" id="SHG91975.1"/>
    </source>
</evidence>
<evidence type="ECO:0000256" key="4">
    <source>
        <dbReference type="ARBA" id="ARBA00023008"/>
    </source>
</evidence>
<feature type="domain" description="Blue (type 1) copper" evidence="6">
    <location>
        <begin position="29"/>
        <end position="152"/>
    </location>
</feature>
<dbReference type="InterPro" id="IPR028871">
    <property type="entry name" value="BlueCu_1_BS"/>
</dbReference>
<reference evidence="8" key="1">
    <citation type="submission" date="2016-11" db="EMBL/GenBank/DDBJ databases">
        <authorList>
            <person name="Varghese N."/>
            <person name="Submissions S."/>
        </authorList>
    </citation>
    <scope>NUCLEOTIDE SEQUENCE [LARGE SCALE GENOMIC DNA]</scope>
    <source>
        <strain evidence="8">CGMCC 1.8995</strain>
    </source>
</reference>
<evidence type="ECO:0000256" key="2">
    <source>
        <dbReference type="ARBA" id="ARBA00022723"/>
    </source>
</evidence>
<dbReference type="CDD" id="cd13922">
    <property type="entry name" value="Azurin"/>
    <property type="match status" value="1"/>
</dbReference>
<dbReference type="InterPro" id="IPR050845">
    <property type="entry name" value="Cu-binding_ET"/>
</dbReference>
<sequence>MQNVLRAIGVLFVTGLSFNVWANNEGSGCELQLEANDRMQFVQKQLMVDSTCETVSILLKHSGKLPVAAMGHNVVVALESDMQGIAADSFKAGVANRFVTPGDKRVIAASDVIGGGESTWVSFATGLLDPAQRYVFFCAAPGHWVMMKGELVMLP</sequence>
<keyword evidence="4 5" id="KW-0186">Copper</keyword>
<dbReference type="EMBL" id="FQWD01000005">
    <property type="protein sequence ID" value="SHG91975.1"/>
    <property type="molecule type" value="Genomic_DNA"/>
</dbReference>
<proteinExistence type="predicted"/>
<accession>A0A1M5NRA2</accession>
<keyword evidence="1 5" id="KW-0813">Transport</keyword>
<dbReference type="PANTHER" id="PTHR38439">
    <property type="entry name" value="AURACYANIN-B"/>
    <property type="match status" value="1"/>
</dbReference>
<dbReference type="PROSITE" id="PS00196">
    <property type="entry name" value="COPPER_BLUE"/>
    <property type="match status" value="1"/>
</dbReference>
<keyword evidence="8" id="KW-1185">Reference proteome</keyword>
<evidence type="ECO:0000313" key="8">
    <source>
        <dbReference type="Proteomes" id="UP000184520"/>
    </source>
</evidence>
<dbReference type="OrthoDB" id="9814063at2"/>
<dbReference type="GO" id="GO:0005507">
    <property type="term" value="F:copper ion binding"/>
    <property type="evidence" value="ECO:0007669"/>
    <property type="project" value="UniProtKB-UniRule"/>
</dbReference>